<comment type="cofactor">
    <cofactor evidence="2">
        <name>a divalent metal cation</name>
        <dbReference type="ChEBI" id="CHEBI:60240"/>
    </cofactor>
</comment>
<comment type="similarity">
    <text evidence="1 2">Belongs to the metallophosphoesterase superfamily. YfcE family.</text>
</comment>
<dbReference type="AlphaFoldDB" id="A0A2K2UCB9"/>
<comment type="caution">
    <text evidence="4">The sequence shown here is derived from an EMBL/GenBank/DDBJ whole genome shotgun (WGS) entry which is preliminary data.</text>
</comment>
<evidence type="ECO:0000259" key="3">
    <source>
        <dbReference type="Pfam" id="PF12850"/>
    </source>
</evidence>
<sequence length="181" mass="19047">MTTIGIISDTHGKLPSEALAAMADVDYIIHAGDIGGPSILRELSELAPTIAVLGNNDFDEYGSSVQRFARPVIDGVRFLVAHYPRDVRISFAGGGGVAPGDPVPQVLVHGHTHVPELLTGKEARPADLLICPGAVFRQRGGFPKCTGRMLVDDGRVLGARISSLDGATVFETGALDKLPRA</sequence>
<keyword evidence="5" id="KW-1185">Reference proteome</keyword>
<dbReference type="EC" id="3.1.4.-" evidence="2"/>
<proteinExistence type="inferred from homology"/>
<dbReference type="SUPFAM" id="SSF56300">
    <property type="entry name" value="Metallo-dependent phosphatases"/>
    <property type="match status" value="1"/>
</dbReference>
<name>A0A2K2UCB9_9ACTN</name>
<dbReference type="GO" id="GO:0046872">
    <property type="term" value="F:metal ion binding"/>
    <property type="evidence" value="ECO:0007669"/>
    <property type="project" value="UniProtKB-KW"/>
</dbReference>
<dbReference type="EMBL" id="PPEK01000004">
    <property type="protein sequence ID" value="PNV67973.1"/>
    <property type="molecule type" value="Genomic_DNA"/>
</dbReference>
<evidence type="ECO:0000256" key="1">
    <source>
        <dbReference type="ARBA" id="ARBA00008950"/>
    </source>
</evidence>
<accession>A0A2K2UCB9</accession>
<dbReference type="InterPro" id="IPR024654">
    <property type="entry name" value="Calcineurin-like_PHP_lpxH"/>
</dbReference>
<dbReference type="RefSeq" id="WP_103264775.1">
    <property type="nucleotide sequence ID" value="NZ_CABMLE010000004.1"/>
</dbReference>
<dbReference type="Proteomes" id="UP000236197">
    <property type="component" value="Unassembled WGS sequence"/>
</dbReference>
<dbReference type="NCBIfam" id="TIGR00040">
    <property type="entry name" value="yfcE"/>
    <property type="match status" value="1"/>
</dbReference>
<evidence type="ECO:0000313" key="5">
    <source>
        <dbReference type="Proteomes" id="UP000236197"/>
    </source>
</evidence>
<evidence type="ECO:0000313" key="4">
    <source>
        <dbReference type="EMBL" id="PNV67973.1"/>
    </source>
</evidence>
<dbReference type="Pfam" id="PF12850">
    <property type="entry name" value="Metallophos_2"/>
    <property type="match status" value="1"/>
</dbReference>
<organism evidence="4 5">
    <name type="scientific">Enteroscipio rubneri</name>
    <dbReference type="NCBI Taxonomy" id="2070686"/>
    <lineage>
        <taxon>Bacteria</taxon>
        <taxon>Bacillati</taxon>
        <taxon>Actinomycetota</taxon>
        <taxon>Coriobacteriia</taxon>
        <taxon>Eggerthellales</taxon>
        <taxon>Eggerthellaceae</taxon>
        <taxon>Enteroscipio</taxon>
    </lineage>
</organism>
<dbReference type="InterPro" id="IPR029052">
    <property type="entry name" value="Metallo-depent_PP-like"/>
</dbReference>
<keyword evidence="2" id="KW-0479">Metal-binding</keyword>
<gene>
    <name evidence="4" type="ORF">C2L71_05510</name>
</gene>
<dbReference type="OrthoDB" id="9785951at2"/>
<protein>
    <recommendedName>
        <fullName evidence="2">Phosphoesterase</fullName>
        <ecNumber evidence="2">3.1.4.-</ecNumber>
    </recommendedName>
</protein>
<feature type="domain" description="Calcineurin-like phosphoesterase" evidence="3">
    <location>
        <begin position="4"/>
        <end position="147"/>
    </location>
</feature>
<dbReference type="InterPro" id="IPR000979">
    <property type="entry name" value="Phosphodiesterase_MJ0936/Vps29"/>
</dbReference>
<reference evidence="5" key="1">
    <citation type="submission" date="2018-01" db="EMBL/GenBank/DDBJ databases">
        <title>Rubneribacter badeniensis gen. nov., sp. nov., and Colonibacter rubneri, gen. nov., sp. nov., WGS of new members of the Eggerthellaceae.</title>
        <authorList>
            <person name="Danylec N."/>
            <person name="Stoll D.A."/>
            <person name="Doetsch A."/>
            <person name="Kulling S.E."/>
            <person name="Huch M."/>
        </authorList>
    </citation>
    <scope>NUCLEOTIDE SEQUENCE [LARGE SCALE GENOMIC DNA]</scope>
    <source>
        <strain evidence="5">ResAG-96</strain>
    </source>
</reference>
<dbReference type="GO" id="GO:0016787">
    <property type="term" value="F:hydrolase activity"/>
    <property type="evidence" value="ECO:0007669"/>
    <property type="project" value="UniProtKB-UniRule"/>
</dbReference>
<evidence type="ECO:0000256" key="2">
    <source>
        <dbReference type="RuleBase" id="RU362039"/>
    </source>
</evidence>
<dbReference type="Gene3D" id="3.60.21.10">
    <property type="match status" value="1"/>
</dbReference>